<dbReference type="AlphaFoldDB" id="A0A974H1N0"/>
<sequence length="96" mass="10678">MIICAAVCISLCRSITVFSAEICIICVLAADYNGTQLSEAKEWVCQALSSTHSHRQTDRQSRAHWYPGLLVSALLQWNKMLIIVPEPFAQSNEPTV</sequence>
<dbReference type="Proteomes" id="UP000694892">
    <property type="component" value="Chromosome 9_10S"/>
</dbReference>
<organism evidence="2 3">
    <name type="scientific">Xenopus laevis</name>
    <name type="common">African clawed frog</name>
    <dbReference type="NCBI Taxonomy" id="8355"/>
    <lineage>
        <taxon>Eukaryota</taxon>
        <taxon>Metazoa</taxon>
        <taxon>Chordata</taxon>
        <taxon>Craniata</taxon>
        <taxon>Vertebrata</taxon>
        <taxon>Euteleostomi</taxon>
        <taxon>Amphibia</taxon>
        <taxon>Batrachia</taxon>
        <taxon>Anura</taxon>
        <taxon>Pipoidea</taxon>
        <taxon>Pipidae</taxon>
        <taxon>Xenopodinae</taxon>
        <taxon>Xenopus</taxon>
        <taxon>Xenopus</taxon>
    </lineage>
</organism>
<dbReference type="EMBL" id="CM004483">
    <property type="protein sequence ID" value="OCT61669.1"/>
    <property type="molecule type" value="Genomic_DNA"/>
</dbReference>
<feature type="chain" id="PRO_5037767064" description="Secreted protein" evidence="1">
    <location>
        <begin position="20"/>
        <end position="96"/>
    </location>
</feature>
<keyword evidence="1" id="KW-0732">Signal</keyword>
<protein>
    <recommendedName>
        <fullName evidence="4">Secreted protein</fullName>
    </recommendedName>
</protein>
<gene>
    <name evidence="2" type="ORF">XELAEV_18047698mg</name>
</gene>
<name>A0A974H1N0_XENLA</name>
<evidence type="ECO:0000313" key="3">
    <source>
        <dbReference type="Proteomes" id="UP000694892"/>
    </source>
</evidence>
<reference evidence="3" key="1">
    <citation type="journal article" date="2016" name="Nature">
        <title>Genome evolution in the allotetraploid frog Xenopus laevis.</title>
        <authorList>
            <person name="Session A.M."/>
            <person name="Uno Y."/>
            <person name="Kwon T."/>
            <person name="Chapman J.A."/>
            <person name="Toyoda A."/>
            <person name="Takahashi S."/>
            <person name="Fukui A."/>
            <person name="Hikosaka A."/>
            <person name="Suzuki A."/>
            <person name="Kondo M."/>
            <person name="van Heeringen S.J."/>
            <person name="Quigley I."/>
            <person name="Heinz S."/>
            <person name="Ogino H."/>
            <person name="Ochi H."/>
            <person name="Hellsten U."/>
            <person name="Lyons J.B."/>
            <person name="Simakov O."/>
            <person name="Putnam N."/>
            <person name="Stites J."/>
            <person name="Kuroki Y."/>
            <person name="Tanaka T."/>
            <person name="Michiue T."/>
            <person name="Watanabe M."/>
            <person name="Bogdanovic O."/>
            <person name="Lister R."/>
            <person name="Georgiou G."/>
            <person name="Paranjpe S.S."/>
            <person name="van Kruijsbergen I."/>
            <person name="Shu S."/>
            <person name="Carlson J."/>
            <person name="Kinoshita T."/>
            <person name="Ohta Y."/>
            <person name="Mawaribuchi S."/>
            <person name="Jenkins J."/>
            <person name="Grimwood J."/>
            <person name="Schmutz J."/>
            <person name="Mitros T."/>
            <person name="Mozaffari S.V."/>
            <person name="Suzuki Y."/>
            <person name="Haramoto Y."/>
            <person name="Yamamoto T.S."/>
            <person name="Takagi C."/>
            <person name="Heald R."/>
            <person name="Miller K."/>
            <person name="Haudenschild C."/>
            <person name="Kitzman J."/>
            <person name="Nakayama T."/>
            <person name="Izutsu Y."/>
            <person name="Robert J."/>
            <person name="Fortriede J."/>
            <person name="Burns K."/>
            <person name="Lotay V."/>
            <person name="Karimi K."/>
            <person name="Yasuoka Y."/>
            <person name="Dichmann D.S."/>
            <person name="Flajnik M.F."/>
            <person name="Houston D.W."/>
            <person name="Shendure J."/>
            <person name="DuPasquier L."/>
            <person name="Vize P.D."/>
            <person name="Zorn A.M."/>
            <person name="Ito M."/>
            <person name="Marcotte E.M."/>
            <person name="Wallingford J.B."/>
            <person name="Ito Y."/>
            <person name="Asashima M."/>
            <person name="Ueno N."/>
            <person name="Matsuda Y."/>
            <person name="Veenstra G.J."/>
            <person name="Fujiyama A."/>
            <person name="Harland R.M."/>
            <person name="Taira M."/>
            <person name="Rokhsar D.S."/>
        </authorList>
    </citation>
    <scope>NUCLEOTIDE SEQUENCE [LARGE SCALE GENOMIC DNA]</scope>
    <source>
        <strain evidence="3">J</strain>
    </source>
</reference>
<accession>A0A974H1N0</accession>
<evidence type="ECO:0008006" key="4">
    <source>
        <dbReference type="Google" id="ProtNLM"/>
    </source>
</evidence>
<evidence type="ECO:0000313" key="2">
    <source>
        <dbReference type="EMBL" id="OCT61669.1"/>
    </source>
</evidence>
<feature type="signal peptide" evidence="1">
    <location>
        <begin position="1"/>
        <end position="19"/>
    </location>
</feature>
<evidence type="ECO:0000256" key="1">
    <source>
        <dbReference type="SAM" id="SignalP"/>
    </source>
</evidence>
<proteinExistence type="predicted"/>